<dbReference type="InterPro" id="IPR003661">
    <property type="entry name" value="HisK_dim/P_dom"/>
</dbReference>
<keyword evidence="8" id="KW-0547">Nucleotide-binding</keyword>
<reference evidence="18" key="2">
    <citation type="submission" date="2015-04" db="EMBL/GenBank/DDBJ databases">
        <title>A butyrogenic pathway from the amino acid lysine in a human gut commensal.</title>
        <authorList>
            <person name="de Vos W.M."/>
            <person name="Bui N.T.P."/>
            <person name="Plugge C.M."/>
            <person name="Ritari J."/>
        </authorList>
    </citation>
    <scope>NUCLEOTIDE SEQUENCE [LARGE SCALE GENOMIC DNA]</scope>
    <source>
        <strain evidence="18">AF211</strain>
    </source>
</reference>
<reference evidence="17 18" key="1">
    <citation type="journal article" date="2015" name="Nat. Commun.">
        <title>Production of butyrate from lysine and the Amadori product fructoselysine by a human gut commensal.</title>
        <authorList>
            <person name="Bui T.P."/>
            <person name="Ritari J."/>
            <person name="Boeren S."/>
            <person name="de Waard P."/>
            <person name="Plugge C.M."/>
            <person name="de Vos W.M."/>
        </authorList>
    </citation>
    <scope>NUCLEOTIDE SEQUENCE [LARGE SCALE GENOMIC DNA]</scope>
    <source>
        <strain evidence="17 18">AF211</strain>
    </source>
</reference>
<feature type="transmembrane region" description="Helical" evidence="14">
    <location>
        <begin position="350"/>
        <end position="374"/>
    </location>
</feature>
<evidence type="ECO:0000256" key="8">
    <source>
        <dbReference type="ARBA" id="ARBA00022741"/>
    </source>
</evidence>
<dbReference type="PROSITE" id="PS50109">
    <property type="entry name" value="HIS_KIN"/>
    <property type="match status" value="1"/>
</dbReference>
<evidence type="ECO:0000256" key="7">
    <source>
        <dbReference type="ARBA" id="ARBA00022692"/>
    </source>
</evidence>
<feature type="transmembrane region" description="Helical" evidence="14">
    <location>
        <begin position="277"/>
        <end position="298"/>
    </location>
</feature>
<dbReference type="Gene3D" id="3.30.565.10">
    <property type="entry name" value="Histidine kinase-like ATPase, C-terminal domain"/>
    <property type="match status" value="1"/>
</dbReference>
<organism evidence="17 18">
    <name type="scientific">Intestinimonas butyriciproducens</name>
    <dbReference type="NCBI Taxonomy" id="1297617"/>
    <lineage>
        <taxon>Bacteria</taxon>
        <taxon>Bacillati</taxon>
        <taxon>Bacillota</taxon>
        <taxon>Clostridia</taxon>
        <taxon>Eubacteriales</taxon>
        <taxon>Intestinimonas</taxon>
    </lineage>
</organism>
<dbReference type="PANTHER" id="PTHR45528:SF1">
    <property type="entry name" value="SENSOR HISTIDINE KINASE CPXA"/>
    <property type="match status" value="1"/>
</dbReference>
<evidence type="ECO:0000256" key="9">
    <source>
        <dbReference type="ARBA" id="ARBA00022777"/>
    </source>
</evidence>
<dbReference type="PROSITE" id="PS50885">
    <property type="entry name" value="HAMP"/>
    <property type="match status" value="1"/>
</dbReference>
<keyword evidence="12" id="KW-0902">Two-component regulatory system</keyword>
<dbReference type="InterPro" id="IPR003660">
    <property type="entry name" value="HAMP_dom"/>
</dbReference>
<dbReference type="Pfam" id="PF00512">
    <property type="entry name" value="HisKA"/>
    <property type="match status" value="1"/>
</dbReference>
<dbReference type="SUPFAM" id="SSF55874">
    <property type="entry name" value="ATPase domain of HSP90 chaperone/DNA topoisomerase II/histidine kinase"/>
    <property type="match status" value="1"/>
</dbReference>
<evidence type="ECO:0000313" key="17">
    <source>
        <dbReference type="EMBL" id="ALP94900.1"/>
    </source>
</evidence>
<dbReference type="InterPro" id="IPR005467">
    <property type="entry name" value="His_kinase_dom"/>
</dbReference>
<dbReference type="FunFam" id="1.10.287.130:FF:000001">
    <property type="entry name" value="Two-component sensor histidine kinase"/>
    <property type="match status" value="1"/>
</dbReference>
<evidence type="ECO:0000256" key="10">
    <source>
        <dbReference type="ARBA" id="ARBA00022840"/>
    </source>
</evidence>
<comment type="subcellular location">
    <subcellularLocation>
        <location evidence="2">Cell membrane</location>
        <topology evidence="2">Multi-pass membrane protein</topology>
    </subcellularLocation>
</comment>
<dbReference type="Gene3D" id="1.10.287.130">
    <property type="match status" value="1"/>
</dbReference>
<dbReference type="InterPro" id="IPR036890">
    <property type="entry name" value="HATPase_C_sf"/>
</dbReference>
<dbReference type="CDD" id="cd00082">
    <property type="entry name" value="HisKA"/>
    <property type="match status" value="1"/>
</dbReference>
<evidence type="ECO:0000256" key="5">
    <source>
        <dbReference type="ARBA" id="ARBA00022553"/>
    </source>
</evidence>
<comment type="catalytic activity">
    <reaction evidence="1">
        <text>ATP + protein L-histidine = ADP + protein N-phospho-L-histidine.</text>
        <dbReference type="EC" id="2.7.13.3"/>
    </reaction>
</comment>
<feature type="domain" description="Histidine kinase" evidence="15">
    <location>
        <begin position="478"/>
        <end position="691"/>
    </location>
</feature>
<feature type="domain" description="HAMP" evidence="16">
    <location>
        <begin position="411"/>
        <end position="463"/>
    </location>
</feature>
<keyword evidence="11 14" id="KW-1133">Transmembrane helix</keyword>
<keyword evidence="9" id="KW-0418">Kinase</keyword>
<dbReference type="GO" id="GO:0005524">
    <property type="term" value="F:ATP binding"/>
    <property type="evidence" value="ECO:0007669"/>
    <property type="project" value="UniProtKB-KW"/>
</dbReference>
<dbReference type="AlphaFoldDB" id="A0A0S2W6C5"/>
<evidence type="ECO:0000256" key="6">
    <source>
        <dbReference type="ARBA" id="ARBA00022679"/>
    </source>
</evidence>
<dbReference type="SMART" id="SM00387">
    <property type="entry name" value="HATPase_c"/>
    <property type="match status" value="1"/>
</dbReference>
<evidence type="ECO:0000256" key="14">
    <source>
        <dbReference type="SAM" id="Phobius"/>
    </source>
</evidence>
<accession>A0A0S2W6C5</accession>
<dbReference type="PATRIC" id="fig|1297617.4.peg.2580"/>
<evidence type="ECO:0000256" key="13">
    <source>
        <dbReference type="ARBA" id="ARBA00023136"/>
    </source>
</evidence>
<dbReference type="InterPro" id="IPR003594">
    <property type="entry name" value="HATPase_dom"/>
</dbReference>
<dbReference type="eggNOG" id="COG2205">
    <property type="taxonomic scope" value="Bacteria"/>
</dbReference>
<keyword evidence="10" id="KW-0067">ATP-binding</keyword>
<dbReference type="InterPro" id="IPR036097">
    <property type="entry name" value="HisK_dim/P_sf"/>
</dbReference>
<keyword evidence="5" id="KW-0597">Phosphoprotein</keyword>
<keyword evidence="13 14" id="KW-0472">Membrane</keyword>
<dbReference type="SMART" id="SM00388">
    <property type="entry name" value="HisKA"/>
    <property type="match status" value="1"/>
</dbReference>
<dbReference type="RefSeq" id="WP_147586175.1">
    <property type="nucleotide sequence ID" value="NZ_CP011307.1"/>
</dbReference>
<evidence type="ECO:0000256" key="3">
    <source>
        <dbReference type="ARBA" id="ARBA00012438"/>
    </source>
</evidence>
<evidence type="ECO:0000256" key="11">
    <source>
        <dbReference type="ARBA" id="ARBA00022989"/>
    </source>
</evidence>
<evidence type="ECO:0000256" key="4">
    <source>
        <dbReference type="ARBA" id="ARBA00022475"/>
    </source>
</evidence>
<feature type="transmembrane region" description="Helical" evidence="14">
    <location>
        <begin position="204"/>
        <end position="226"/>
    </location>
</feature>
<gene>
    <name evidence="17" type="ORF">IB211_02509</name>
</gene>
<dbReference type="Proteomes" id="UP000064844">
    <property type="component" value="Chromosome"/>
</dbReference>
<keyword evidence="7 14" id="KW-0812">Transmembrane</keyword>
<name>A0A0S2W6C5_9FIRM</name>
<evidence type="ECO:0000259" key="15">
    <source>
        <dbReference type="PROSITE" id="PS50109"/>
    </source>
</evidence>
<evidence type="ECO:0000313" key="18">
    <source>
        <dbReference type="Proteomes" id="UP000064844"/>
    </source>
</evidence>
<dbReference type="EC" id="2.7.13.3" evidence="3"/>
<evidence type="ECO:0000256" key="12">
    <source>
        <dbReference type="ARBA" id="ARBA00023012"/>
    </source>
</evidence>
<dbReference type="KEGG" id="ibu:IB211_02509"/>
<keyword evidence="6" id="KW-0808">Transferase</keyword>
<protein>
    <recommendedName>
        <fullName evidence="3">histidine kinase</fullName>
        <ecNumber evidence="3">2.7.13.3</ecNumber>
    </recommendedName>
</protein>
<keyword evidence="4" id="KW-1003">Cell membrane</keyword>
<proteinExistence type="predicted"/>
<dbReference type="EMBL" id="CP011307">
    <property type="protein sequence ID" value="ALP94900.1"/>
    <property type="molecule type" value="Genomic_DNA"/>
</dbReference>
<dbReference type="SUPFAM" id="SSF47384">
    <property type="entry name" value="Homodimeric domain of signal transducing histidine kinase"/>
    <property type="match status" value="1"/>
</dbReference>
<dbReference type="PANTHER" id="PTHR45528">
    <property type="entry name" value="SENSOR HISTIDINE KINASE CPXA"/>
    <property type="match status" value="1"/>
</dbReference>
<evidence type="ECO:0000259" key="16">
    <source>
        <dbReference type="PROSITE" id="PS50885"/>
    </source>
</evidence>
<feature type="transmembrane region" description="Helical" evidence="14">
    <location>
        <begin position="386"/>
        <end position="407"/>
    </location>
</feature>
<dbReference type="GO" id="GO:0000155">
    <property type="term" value="F:phosphorelay sensor kinase activity"/>
    <property type="evidence" value="ECO:0007669"/>
    <property type="project" value="InterPro"/>
</dbReference>
<keyword evidence="18" id="KW-1185">Reference proteome</keyword>
<dbReference type="STRING" id="1297617.IB211_02509"/>
<dbReference type="GO" id="GO:0005886">
    <property type="term" value="C:plasma membrane"/>
    <property type="evidence" value="ECO:0007669"/>
    <property type="project" value="UniProtKB-SubCell"/>
</dbReference>
<evidence type="ECO:0000256" key="1">
    <source>
        <dbReference type="ARBA" id="ARBA00000085"/>
    </source>
</evidence>
<dbReference type="InterPro" id="IPR050398">
    <property type="entry name" value="HssS/ArlS-like"/>
</dbReference>
<dbReference type="Pfam" id="PF02518">
    <property type="entry name" value="HATPase_c"/>
    <property type="match status" value="1"/>
</dbReference>
<sequence length="691" mass="76528">MVTRWKKRLSLLALVLGVDLLLVGLAGAVFAGAVLLPGGYSPQDAFQAYYQNTALFRREIEDQLESALRLARSADKSSWYSMEEEGSNLLCQLMIRSASGAWQTVYSNTETALAGGPPVGYNFALTYDGGRVSIHKDGEALDIYGDGVYTPDSLWDVPGYSNRPAEEGDGDIRVYLAAIAQPVRVRGCYSSLYELQQGLTIARWFYLGECAVLGLALLLLLLAFLWRDARREARLALARRTGPVWFECKVLAVAAPPLLAPLFCLGLGFFARAFFSYAAALAVAATFCLAYPWLLYLAGCDLRHNEKPWRHSLCCALAGRVGRALRKLRAALSAAELALPLQRRFLRRGLAAAVCILLLSIAAWFLLYLLFYNVLFYYFNFWRQCFFSLLLATALVLLLLAPMVWLLRRGWDLLRQLGPFTARLSAVRSGDLAAPLELPADSDLRQAAEDLNGIHQGMRAALEERMKSERMKVELIANVSHDLKTPLTSVISYAELLREEEDLPEHVQDYIRILNDKAQRLSVMVQDVFEVSKAASGELSLHTERLDLGKLLRQTLADMDEAVSQSSLTFRTELPEAPVWITADGDRLYRVFQNLVQNVLEYSLEGSRVYVTLDAGKDAATVRLKNISRTELPPGVDFTARFVRGDQSRTDGGSGLGLAIASSFTAACGGALRVSTDADLFTVEVEFPLSR</sequence>
<evidence type="ECO:0000256" key="2">
    <source>
        <dbReference type="ARBA" id="ARBA00004651"/>
    </source>
</evidence>